<reference evidence="1" key="1">
    <citation type="journal article" date="2021" name="New Phytol.">
        <title>Evolutionary innovations through gain and loss of genes in the ectomycorrhizal Boletales.</title>
        <authorList>
            <person name="Wu G."/>
            <person name="Miyauchi S."/>
            <person name="Morin E."/>
            <person name="Kuo A."/>
            <person name="Drula E."/>
            <person name="Varga T."/>
            <person name="Kohler A."/>
            <person name="Feng B."/>
            <person name="Cao Y."/>
            <person name="Lipzen A."/>
            <person name="Daum C."/>
            <person name="Hundley H."/>
            <person name="Pangilinan J."/>
            <person name="Johnson J."/>
            <person name="Barry K."/>
            <person name="LaButti K."/>
            <person name="Ng V."/>
            <person name="Ahrendt S."/>
            <person name="Min B."/>
            <person name="Choi I.G."/>
            <person name="Park H."/>
            <person name="Plett J.M."/>
            <person name="Magnuson J."/>
            <person name="Spatafora J.W."/>
            <person name="Nagy L.G."/>
            <person name="Henrissat B."/>
            <person name="Grigoriev I.V."/>
            <person name="Yang Z.L."/>
            <person name="Xu J."/>
            <person name="Martin F.M."/>
        </authorList>
    </citation>
    <scope>NUCLEOTIDE SEQUENCE</scope>
    <source>
        <strain evidence="1">KUC20120723A-06</strain>
    </source>
</reference>
<keyword evidence="2" id="KW-1185">Reference proteome</keyword>
<dbReference type="EMBL" id="MU266711">
    <property type="protein sequence ID" value="KAH7918963.1"/>
    <property type="molecule type" value="Genomic_DNA"/>
</dbReference>
<proteinExistence type="predicted"/>
<protein>
    <submittedName>
        <fullName evidence="1">Uncharacterized protein</fullName>
    </submittedName>
</protein>
<dbReference type="Proteomes" id="UP000790709">
    <property type="component" value="Unassembled WGS sequence"/>
</dbReference>
<accession>A0ACB8B1G0</accession>
<evidence type="ECO:0000313" key="2">
    <source>
        <dbReference type="Proteomes" id="UP000790709"/>
    </source>
</evidence>
<gene>
    <name evidence="1" type="ORF">BV22DRAFT_1023775</name>
</gene>
<organism evidence="1 2">
    <name type="scientific">Leucogyrophana mollusca</name>
    <dbReference type="NCBI Taxonomy" id="85980"/>
    <lineage>
        <taxon>Eukaryota</taxon>
        <taxon>Fungi</taxon>
        <taxon>Dikarya</taxon>
        <taxon>Basidiomycota</taxon>
        <taxon>Agaricomycotina</taxon>
        <taxon>Agaricomycetes</taxon>
        <taxon>Agaricomycetidae</taxon>
        <taxon>Boletales</taxon>
        <taxon>Boletales incertae sedis</taxon>
        <taxon>Leucogyrophana</taxon>
    </lineage>
</organism>
<name>A0ACB8B1G0_9AGAM</name>
<comment type="caution">
    <text evidence="1">The sequence shown here is derived from an EMBL/GenBank/DDBJ whole genome shotgun (WGS) entry which is preliminary data.</text>
</comment>
<feature type="non-terminal residue" evidence="1">
    <location>
        <position position="1"/>
    </location>
</feature>
<evidence type="ECO:0000313" key="1">
    <source>
        <dbReference type="EMBL" id="KAH7918963.1"/>
    </source>
</evidence>
<sequence length="116" mass="13593">DPDPGEQLRNARHVSKYVFPMQYGLSNVFSYVANRRDAVKQPDFSDREREIALVGHCKTPKRLREILLLLEKMVWRHGKCGYKPLRDKICPSKEGFCHIYIGNDTIVFSPTDYQHR</sequence>